<name>A0A0C9ZTX6_9AGAM</name>
<keyword evidence="1" id="KW-0472">Membrane</keyword>
<keyword evidence="1" id="KW-0812">Transmembrane</keyword>
<feature type="transmembrane region" description="Helical" evidence="1">
    <location>
        <begin position="12"/>
        <end position="36"/>
    </location>
</feature>
<keyword evidence="3" id="KW-1185">Reference proteome</keyword>
<reference evidence="3" key="2">
    <citation type="submission" date="2015-01" db="EMBL/GenBank/DDBJ databases">
        <title>Evolutionary Origins and Diversification of the Mycorrhizal Mutualists.</title>
        <authorList>
            <consortium name="DOE Joint Genome Institute"/>
            <consortium name="Mycorrhizal Genomics Consortium"/>
            <person name="Kohler A."/>
            <person name="Kuo A."/>
            <person name="Nagy L.G."/>
            <person name="Floudas D."/>
            <person name="Copeland A."/>
            <person name="Barry K.W."/>
            <person name="Cichocki N."/>
            <person name="Veneault-Fourrey C."/>
            <person name="LaButti K."/>
            <person name="Lindquist E.A."/>
            <person name="Lipzen A."/>
            <person name="Lundell T."/>
            <person name="Morin E."/>
            <person name="Murat C."/>
            <person name="Riley R."/>
            <person name="Ohm R."/>
            <person name="Sun H."/>
            <person name="Tunlid A."/>
            <person name="Henrissat B."/>
            <person name="Grigoriev I.V."/>
            <person name="Hibbett D.S."/>
            <person name="Martin F."/>
        </authorList>
    </citation>
    <scope>NUCLEOTIDE SEQUENCE [LARGE SCALE GENOMIC DNA]</scope>
    <source>
        <strain evidence="3">441</strain>
    </source>
</reference>
<keyword evidence="1" id="KW-1133">Transmembrane helix</keyword>
<protein>
    <submittedName>
        <fullName evidence="2">Uncharacterized protein</fullName>
    </submittedName>
</protein>
<gene>
    <name evidence="2" type="ORF">PISMIDRAFT_11115</name>
</gene>
<evidence type="ECO:0000313" key="3">
    <source>
        <dbReference type="Proteomes" id="UP000054018"/>
    </source>
</evidence>
<dbReference type="AlphaFoldDB" id="A0A0C9ZTX6"/>
<sequence>MLSMDQNKPQRLGILILESLFYKVEDGILIIVAIYVDDKLILSRSQEAIE</sequence>
<dbReference type="Proteomes" id="UP000054018">
    <property type="component" value="Unassembled WGS sequence"/>
</dbReference>
<organism evidence="2 3">
    <name type="scientific">Pisolithus microcarpus 441</name>
    <dbReference type="NCBI Taxonomy" id="765257"/>
    <lineage>
        <taxon>Eukaryota</taxon>
        <taxon>Fungi</taxon>
        <taxon>Dikarya</taxon>
        <taxon>Basidiomycota</taxon>
        <taxon>Agaricomycotina</taxon>
        <taxon>Agaricomycetes</taxon>
        <taxon>Agaricomycetidae</taxon>
        <taxon>Boletales</taxon>
        <taxon>Sclerodermatineae</taxon>
        <taxon>Pisolithaceae</taxon>
        <taxon>Pisolithus</taxon>
    </lineage>
</organism>
<reference evidence="2 3" key="1">
    <citation type="submission" date="2014-04" db="EMBL/GenBank/DDBJ databases">
        <authorList>
            <consortium name="DOE Joint Genome Institute"/>
            <person name="Kuo A."/>
            <person name="Kohler A."/>
            <person name="Costa M.D."/>
            <person name="Nagy L.G."/>
            <person name="Floudas D."/>
            <person name="Copeland A."/>
            <person name="Barry K.W."/>
            <person name="Cichocki N."/>
            <person name="Veneault-Fourrey C."/>
            <person name="LaButti K."/>
            <person name="Lindquist E.A."/>
            <person name="Lipzen A."/>
            <person name="Lundell T."/>
            <person name="Morin E."/>
            <person name="Murat C."/>
            <person name="Sun H."/>
            <person name="Tunlid A."/>
            <person name="Henrissat B."/>
            <person name="Grigoriev I.V."/>
            <person name="Hibbett D.S."/>
            <person name="Martin F."/>
            <person name="Nordberg H.P."/>
            <person name="Cantor M.N."/>
            <person name="Hua S.X."/>
        </authorList>
    </citation>
    <scope>NUCLEOTIDE SEQUENCE [LARGE SCALE GENOMIC DNA]</scope>
    <source>
        <strain evidence="2 3">441</strain>
    </source>
</reference>
<accession>A0A0C9ZTX6</accession>
<evidence type="ECO:0000313" key="2">
    <source>
        <dbReference type="EMBL" id="KIK23123.1"/>
    </source>
</evidence>
<proteinExistence type="predicted"/>
<dbReference type="HOGENOM" id="CLU_3125631_0_0_1"/>
<evidence type="ECO:0000256" key="1">
    <source>
        <dbReference type="SAM" id="Phobius"/>
    </source>
</evidence>
<dbReference type="EMBL" id="KN833730">
    <property type="protein sequence ID" value="KIK23123.1"/>
    <property type="molecule type" value="Genomic_DNA"/>
</dbReference>